<sequence length="180" mass="21366">MLYFLSGRIFFSVAKVSLIAIDGKANIRISELSTKYSKFIVAEINSGFVNSEFSKYFLLLPLFIFLTSCSLIPYIITLWLLVVKTLANAEPKAPVPIKPNLYFFCIIKLYIKKCLIYEVKHHLLNIFSGRSSRIRTHNTRGWSPLFYHWTILLFKNPKYYTITWTKWKFKKKYFYYIKKI</sequence>
<dbReference type="AlphaFoldDB" id="L0RY68"/>
<name>L0RY68_MYCC1</name>
<reference evidence="3" key="1">
    <citation type="journal article" date="2013" name="Genome Announc.">
        <title>Complete genome sequence of Mycoplasma cynos strain C142.</title>
        <authorList>
            <person name="Walker C.A."/>
            <person name="Mannering S.A."/>
            <person name="Shields S."/>
            <person name="Blake D.P."/>
            <person name="Brownlie J."/>
        </authorList>
    </citation>
    <scope>NUCLEOTIDE SEQUENCE [LARGE SCALE GENOMIC DNA]</scope>
    <source>
        <strain evidence="3">C142</strain>
    </source>
</reference>
<evidence type="ECO:0000313" key="3">
    <source>
        <dbReference type="Proteomes" id="UP000010466"/>
    </source>
</evidence>
<keyword evidence="1" id="KW-1133">Transmembrane helix</keyword>
<keyword evidence="3" id="KW-1185">Reference proteome</keyword>
<dbReference type="HOGENOM" id="CLU_1494658_0_0_14"/>
<evidence type="ECO:0000313" key="2">
    <source>
        <dbReference type="EMBL" id="CCP24455.1"/>
    </source>
</evidence>
<dbReference type="KEGG" id="mcy:MCYN_0723"/>
<organism evidence="2 3">
    <name type="scientific">Mycoplasmopsis cynos (strain C142)</name>
    <name type="common">Mycoplasma cynos</name>
    <dbReference type="NCBI Taxonomy" id="1246955"/>
    <lineage>
        <taxon>Bacteria</taxon>
        <taxon>Bacillati</taxon>
        <taxon>Mycoplasmatota</taxon>
        <taxon>Mycoplasmoidales</taxon>
        <taxon>Metamycoplasmataceae</taxon>
        <taxon>Mycoplasmopsis</taxon>
    </lineage>
</organism>
<proteinExistence type="predicted"/>
<gene>
    <name evidence="2" type="primary">MCYN0723</name>
    <name evidence="2" type="ordered locus">MCYN_0723</name>
</gene>
<keyword evidence="1" id="KW-0812">Transmembrane</keyword>
<dbReference type="Proteomes" id="UP000010466">
    <property type="component" value="Chromosome"/>
</dbReference>
<accession>L0RY68</accession>
<feature type="transmembrane region" description="Helical" evidence="1">
    <location>
        <begin position="56"/>
        <end position="82"/>
    </location>
</feature>
<keyword evidence="1" id="KW-0472">Membrane</keyword>
<protein>
    <submittedName>
        <fullName evidence="2">Uncharacterized protein</fullName>
    </submittedName>
</protein>
<evidence type="ECO:0000256" key="1">
    <source>
        <dbReference type="SAM" id="Phobius"/>
    </source>
</evidence>
<dbReference type="EMBL" id="HF559394">
    <property type="protein sequence ID" value="CCP24455.1"/>
    <property type="molecule type" value="Genomic_DNA"/>
</dbReference>